<comment type="pathway">
    <text evidence="7">Cell wall biogenesis; peptidoglycan biosynthesis.</text>
</comment>
<protein>
    <recommendedName>
        <fullName evidence="2 7">Glutamate racemase</fullName>
        <ecNumber evidence="2 7">5.1.1.3</ecNumber>
    </recommendedName>
</protein>
<dbReference type="EC" id="5.1.1.3" evidence="2 7"/>
<organism evidence="8 9">
    <name type="scientific">Oceanobacter antarcticus</name>
    <dbReference type="NCBI Taxonomy" id="3133425"/>
    <lineage>
        <taxon>Bacteria</taxon>
        <taxon>Pseudomonadati</taxon>
        <taxon>Pseudomonadota</taxon>
        <taxon>Gammaproteobacteria</taxon>
        <taxon>Oceanospirillales</taxon>
        <taxon>Oceanospirillaceae</taxon>
        <taxon>Oceanobacter</taxon>
    </lineage>
</organism>
<dbReference type="Pfam" id="PF01177">
    <property type="entry name" value="Asp_Glu_race"/>
    <property type="match status" value="1"/>
</dbReference>
<name>A0ABW8NE39_9GAMM</name>
<evidence type="ECO:0000256" key="5">
    <source>
        <dbReference type="ARBA" id="ARBA00023235"/>
    </source>
</evidence>
<evidence type="ECO:0000256" key="1">
    <source>
        <dbReference type="ARBA" id="ARBA00001602"/>
    </source>
</evidence>
<evidence type="ECO:0000256" key="6">
    <source>
        <dbReference type="ARBA" id="ARBA00023316"/>
    </source>
</evidence>
<feature type="binding site" evidence="7">
    <location>
        <begin position="38"/>
        <end position="39"/>
    </location>
    <ligand>
        <name>substrate</name>
    </ligand>
</feature>
<sequence length="289" mass="31640">MILVFDSGVGGLSIVREIHQLRPDLTVHYLMDTAAFPYGTHEDLALTRRIVCLCQQAVRALPVKLLVIACNTASTLALDSLRQVLDIPVVGVVPAIKTAAEQSANGVIGLLATPATIGRSYTDQLVKDFAGHCEVRRLGSRPLVEWAETLIRSPDSIHDVMAERIRQHLSPWVEQSPCPSHIVLGCTHFPLLRPYLTLLWPSISWVDSGAAIARRVNHLLGAALQTDTKAAIGHLYLYQTHGVADATHLNQFWSAGHPPESINSDWIALDLPKITGNTANTTYTKNYLV</sequence>
<dbReference type="InterPro" id="IPR033134">
    <property type="entry name" value="Asp/Glu_racemase_AS_2"/>
</dbReference>
<gene>
    <name evidence="7 8" type="primary">murI</name>
    <name evidence="8" type="ORF">WG929_02195</name>
</gene>
<keyword evidence="5 7" id="KW-0413">Isomerase</keyword>
<evidence type="ECO:0000256" key="2">
    <source>
        <dbReference type="ARBA" id="ARBA00013090"/>
    </source>
</evidence>
<accession>A0ABW8NE39</accession>
<evidence type="ECO:0000313" key="8">
    <source>
        <dbReference type="EMBL" id="MFK4751208.1"/>
    </source>
</evidence>
<feature type="binding site" evidence="7">
    <location>
        <begin position="71"/>
        <end position="72"/>
    </location>
    <ligand>
        <name>substrate</name>
    </ligand>
</feature>
<keyword evidence="3 7" id="KW-0133">Cell shape</keyword>
<evidence type="ECO:0000256" key="3">
    <source>
        <dbReference type="ARBA" id="ARBA00022960"/>
    </source>
</evidence>
<dbReference type="PROSITE" id="PS00923">
    <property type="entry name" value="ASP_GLU_RACEMASE_1"/>
    <property type="match status" value="1"/>
</dbReference>
<dbReference type="HAMAP" id="MF_00258">
    <property type="entry name" value="Glu_racemase"/>
    <property type="match status" value="1"/>
</dbReference>
<feature type="binding site" evidence="7">
    <location>
        <begin position="6"/>
        <end position="7"/>
    </location>
    <ligand>
        <name>substrate</name>
    </ligand>
</feature>
<dbReference type="Proteomes" id="UP001620597">
    <property type="component" value="Unassembled WGS sequence"/>
</dbReference>
<keyword evidence="9" id="KW-1185">Reference proteome</keyword>
<evidence type="ECO:0000256" key="4">
    <source>
        <dbReference type="ARBA" id="ARBA00022984"/>
    </source>
</evidence>
<dbReference type="PANTHER" id="PTHR21198:SF2">
    <property type="entry name" value="GLUTAMATE RACEMASE"/>
    <property type="match status" value="1"/>
</dbReference>
<proteinExistence type="inferred from homology"/>
<dbReference type="InterPro" id="IPR015942">
    <property type="entry name" value="Asp/Glu/hydantoin_racemase"/>
</dbReference>
<evidence type="ECO:0000256" key="7">
    <source>
        <dbReference type="HAMAP-Rule" id="MF_00258"/>
    </source>
</evidence>
<dbReference type="SUPFAM" id="SSF53681">
    <property type="entry name" value="Aspartate/glutamate racemase"/>
    <property type="match status" value="2"/>
</dbReference>
<dbReference type="InterPro" id="IPR001920">
    <property type="entry name" value="Asp/Glu_race"/>
</dbReference>
<feature type="active site" description="Proton donor/acceptor" evidence="7">
    <location>
        <position position="186"/>
    </location>
</feature>
<dbReference type="PANTHER" id="PTHR21198">
    <property type="entry name" value="GLUTAMATE RACEMASE"/>
    <property type="match status" value="1"/>
</dbReference>
<feature type="binding site" evidence="7">
    <location>
        <begin position="187"/>
        <end position="188"/>
    </location>
    <ligand>
        <name>substrate</name>
    </ligand>
</feature>
<dbReference type="EMBL" id="JBBKTX010000002">
    <property type="protein sequence ID" value="MFK4751208.1"/>
    <property type="molecule type" value="Genomic_DNA"/>
</dbReference>
<feature type="active site" description="Proton donor/acceptor" evidence="7">
    <location>
        <position position="70"/>
    </location>
</feature>
<comment type="function">
    <text evidence="7">Provides the (R)-glutamate required for cell wall biosynthesis.</text>
</comment>
<dbReference type="InterPro" id="IPR018187">
    <property type="entry name" value="Asp/Glu_racemase_AS_1"/>
</dbReference>
<dbReference type="GO" id="GO:0008881">
    <property type="term" value="F:glutamate racemase activity"/>
    <property type="evidence" value="ECO:0007669"/>
    <property type="project" value="UniProtKB-EC"/>
</dbReference>
<comment type="similarity">
    <text evidence="7">Belongs to the aspartate/glutamate racemases family.</text>
</comment>
<keyword evidence="4 7" id="KW-0573">Peptidoglycan synthesis</keyword>
<dbReference type="RefSeq" id="WP_416204711.1">
    <property type="nucleotide sequence ID" value="NZ_JBBKTX010000002.1"/>
</dbReference>
<dbReference type="Gene3D" id="3.40.50.1860">
    <property type="match status" value="2"/>
</dbReference>
<comment type="catalytic activity">
    <reaction evidence="1 7">
        <text>L-glutamate = D-glutamate</text>
        <dbReference type="Rhea" id="RHEA:12813"/>
        <dbReference type="ChEBI" id="CHEBI:29985"/>
        <dbReference type="ChEBI" id="CHEBI:29986"/>
        <dbReference type="EC" id="5.1.1.3"/>
    </reaction>
</comment>
<dbReference type="PROSITE" id="PS00924">
    <property type="entry name" value="ASP_GLU_RACEMASE_2"/>
    <property type="match status" value="1"/>
</dbReference>
<comment type="caution">
    <text evidence="8">The sequence shown here is derived from an EMBL/GenBank/DDBJ whole genome shotgun (WGS) entry which is preliminary data.</text>
</comment>
<dbReference type="InterPro" id="IPR004391">
    <property type="entry name" value="Glu_race"/>
</dbReference>
<reference evidence="8 9" key="1">
    <citation type="submission" date="2024-03" db="EMBL/GenBank/DDBJ databases">
        <title>High-quality draft genome sequence of Oceanobacter sp. wDCs-4.</title>
        <authorList>
            <person name="Dong C."/>
        </authorList>
    </citation>
    <scope>NUCLEOTIDE SEQUENCE [LARGE SCALE GENOMIC DNA]</scope>
    <source>
        <strain evidence="9">wDCs-4</strain>
    </source>
</reference>
<keyword evidence="6 7" id="KW-0961">Cell wall biogenesis/degradation</keyword>
<dbReference type="NCBIfam" id="TIGR00067">
    <property type="entry name" value="glut_race"/>
    <property type="match status" value="1"/>
</dbReference>
<evidence type="ECO:0000313" key="9">
    <source>
        <dbReference type="Proteomes" id="UP001620597"/>
    </source>
</evidence>